<accession>A0ABY8FLK9</accession>
<dbReference type="EC" id="2.1.2.2" evidence="2"/>
<evidence type="ECO:0000313" key="7">
    <source>
        <dbReference type="Proteomes" id="UP001321526"/>
    </source>
</evidence>
<dbReference type="PANTHER" id="PTHR43369:SF2">
    <property type="entry name" value="PHOSPHORIBOSYLGLYCINAMIDE FORMYLTRANSFERASE"/>
    <property type="match status" value="1"/>
</dbReference>
<dbReference type="GO" id="GO:0016740">
    <property type="term" value="F:transferase activity"/>
    <property type="evidence" value="ECO:0007669"/>
    <property type="project" value="UniProtKB-KW"/>
</dbReference>
<dbReference type="Proteomes" id="UP001321526">
    <property type="component" value="Chromosome"/>
</dbReference>
<organism evidence="6 7">
    <name type="scientific">Salinicola endophyticus</name>
    <dbReference type="NCBI Taxonomy" id="1949083"/>
    <lineage>
        <taxon>Bacteria</taxon>
        <taxon>Pseudomonadati</taxon>
        <taxon>Pseudomonadota</taxon>
        <taxon>Gammaproteobacteria</taxon>
        <taxon>Oceanospirillales</taxon>
        <taxon>Halomonadaceae</taxon>
        <taxon>Salinicola</taxon>
    </lineage>
</organism>
<dbReference type="PANTHER" id="PTHR43369">
    <property type="entry name" value="PHOSPHORIBOSYLGLYCINAMIDE FORMYLTRANSFERASE"/>
    <property type="match status" value="1"/>
</dbReference>
<dbReference type="RefSeq" id="WP_282234914.1">
    <property type="nucleotide sequence ID" value="NZ_CP035631.1"/>
</dbReference>
<feature type="domain" description="Formyl transferase N-terminal" evidence="5">
    <location>
        <begin position="106"/>
        <end position="214"/>
    </location>
</feature>
<dbReference type="CDD" id="cd08653">
    <property type="entry name" value="FMT_core_like_3"/>
    <property type="match status" value="1"/>
</dbReference>
<dbReference type="EMBL" id="CP035631">
    <property type="protein sequence ID" value="WFF42066.1"/>
    <property type="molecule type" value="Genomic_DNA"/>
</dbReference>
<dbReference type="SUPFAM" id="SSF53328">
    <property type="entry name" value="Formyltransferase"/>
    <property type="match status" value="1"/>
</dbReference>
<evidence type="ECO:0000256" key="3">
    <source>
        <dbReference type="ARBA" id="ARBA00022679"/>
    </source>
</evidence>
<comment type="pathway">
    <text evidence="1">Purine metabolism; IMP biosynthesis via de novo pathway; N(2)-formyl-N(1)-(5-phospho-D-ribosyl)glycinamide from N(1)-(5-phospho-D-ribosyl)glycinamide (10-formyl THF route): step 1/1.</text>
</comment>
<evidence type="ECO:0000256" key="1">
    <source>
        <dbReference type="ARBA" id="ARBA00005054"/>
    </source>
</evidence>
<dbReference type="InterPro" id="IPR002376">
    <property type="entry name" value="Formyl_transf_N"/>
</dbReference>
<dbReference type="Pfam" id="PF00551">
    <property type="entry name" value="Formyl_trans_N"/>
    <property type="match status" value="1"/>
</dbReference>
<name>A0ABY8FLK9_9GAMM</name>
<keyword evidence="7" id="KW-1185">Reference proteome</keyword>
<dbReference type="InterPro" id="IPR036477">
    <property type="entry name" value="Formyl_transf_N_sf"/>
</dbReference>
<proteinExistence type="predicted"/>
<keyword evidence="4" id="KW-0658">Purine biosynthesis</keyword>
<reference evidence="6 7" key="1">
    <citation type="submission" date="2019-01" db="EMBL/GenBank/DDBJ databases">
        <title>Genome sequence of Salinicola endophyticus REST5.</title>
        <authorList>
            <person name="Nascimento F.X."/>
        </authorList>
    </citation>
    <scope>NUCLEOTIDE SEQUENCE [LARGE SCALE GENOMIC DNA]</scope>
    <source>
        <strain evidence="6 7">REST5</strain>
    </source>
</reference>
<keyword evidence="3 6" id="KW-0808">Transferase</keyword>
<evidence type="ECO:0000256" key="2">
    <source>
        <dbReference type="ARBA" id="ARBA00012254"/>
    </source>
</evidence>
<gene>
    <name evidence="6" type="ORF">EVC62_11435</name>
</gene>
<evidence type="ECO:0000256" key="4">
    <source>
        <dbReference type="ARBA" id="ARBA00022755"/>
    </source>
</evidence>
<sequence>MPRVTLLCSDGPHHLYLAAELQKAFGEVRVIVEPGYAQVLRLRRTGNYRDYLWSRYHNIRRRVFGYSKFRQRYFSREDAIRDWKCLRALEGVKFLETPWINDSCVIGALREEVSDAYIVMGTKIIGSKVLAEIPSDRIINVHGGHLPEYKGNHCFFFALYNGDYDKLGATIHRVSSSLDAGEIISHHSVNFEYGDNSETLYSRAEKQAVVSLVNRLRLYPDISRWENSPQPDRGTVYRMRDRGPLVELRHHLAMRRQSGDTTANDQEGRRIR</sequence>
<evidence type="ECO:0000313" key="6">
    <source>
        <dbReference type="EMBL" id="WFF42066.1"/>
    </source>
</evidence>
<dbReference type="Gene3D" id="3.40.50.170">
    <property type="entry name" value="Formyl transferase, N-terminal domain"/>
    <property type="match status" value="1"/>
</dbReference>
<protein>
    <recommendedName>
        <fullName evidence="2">phosphoribosylglycinamide formyltransferase 1</fullName>
        <ecNumber evidence="2">2.1.2.2</ecNumber>
    </recommendedName>
</protein>
<evidence type="ECO:0000259" key="5">
    <source>
        <dbReference type="Pfam" id="PF00551"/>
    </source>
</evidence>